<gene>
    <name evidence="1" type="ORF">CROST_015430</name>
</gene>
<evidence type="ECO:0000313" key="1">
    <source>
        <dbReference type="EMBL" id="URZ10828.1"/>
    </source>
</evidence>
<dbReference type="Gene3D" id="3.10.400.10">
    <property type="entry name" value="Sulfate adenylyltransferase"/>
    <property type="match status" value="1"/>
</dbReference>
<accession>A0A1S8LJL1</accession>
<dbReference type="PIRSF" id="PIRSF021320">
    <property type="entry name" value="DUF984"/>
    <property type="match status" value="1"/>
</dbReference>
<dbReference type="InterPro" id="IPR015947">
    <property type="entry name" value="PUA-like_sf"/>
</dbReference>
<dbReference type="InterPro" id="IPR007374">
    <property type="entry name" value="ASCH_domain"/>
</dbReference>
<reference evidence="1 2" key="1">
    <citation type="submission" date="2022-04" db="EMBL/GenBank/DDBJ databases">
        <title>Genome sequence of C. roseum typestrain.</title>
        <authorList>
            <person name="Poehlein A."/>
            <person name="Schoch T."/>
            <person name="Duerre P."/>
            <person name="Daniel R."/>
        </authorList>
    </citation>
    <scope>NUCLEOTIDE SEQUENCE [LARGE SCALE GENOMIC DNA]</scope>
    <source>
        <strain evidence="1 2">DSM 7320</strain>
    </source>
</reference>
<evidence type="ECO:0000313" key="2">
    <source>
        <dbReference type="Proteomes" id="UP000190951"/>
    </source>
</evidence>
<dbReference type="PANTHER" id="PTHR39203:SF1">
    <property type="entry name" value="CYTOPLASMIC PROTEIN"/>
    <property type="match status" value="1"/>
</dbReference>
<proteinExistence type="predicted"/>
<dbReference type="STRING" id="84029.CROST_06820"/>
<keyword evidence="2" id="KW-1185">Reference proteome</keyword>
<dbReference type="SMART" id="SM01022">
    <property type="entry name" value="ASCH"/>
    <property type="match status" value="1"/>
</dbReference>
<name>A0A1S8LJL1_9CLOT</name>
<protein>
    <submittedName>
        <fullName evidence="1">Uncharacterized protein</fullName>
    </submittedName>
</protein>
<dbReference type="CDD" id="cd06553">
    <property type="entry name" value="ASCH_Ef3133_like"/>
    <property type="match status" value="1"/>
</dbReference>
<organism evidence="1 2">
    <name type="scientific">Clostridium felsineum</name>
    <dbReference type="NCBI Taxonomy" id="36839"/>
    <lineage>
        <taxon>Bacteria</taxon>
        <taxon>Bacillati</taxon>
        <taxon>Bacillota</taxon>
        <taxon>Clostridia</taxon>
        <taxon>Eubacteriales</taxon>
        <taxon>Clostridiaceae</taxon>
        <taxon>Clostridium</taxon>
    </lineage>
</organism>
<dbReference type="InterPro" id="IPR009326">
    <property type="entry name" value="DUF984"/>
</dbReference>
<dbReference type="RefSeq" id="WP_077834346.1">
    <property type="nucleotide sequence ID" value="NZ_CP096983.1"/>
</dbReference>
<dbReference type="Pfam" id="PF04266">
    <property type="entry name" value="ASCH"/>
    <property type="match status" value="1"/>
</dbReference>
<dbReference type="Proteomes" id="UP000190951">
    <property type="component" value="Chromosome"/>
</dbReference>
<dbReference type="SUPFAM" id="SSF88697">
    <property type="entry name" value="PUA domain-like"/>
    <property type="match status" value="1"/>
</dbReference>
<dbReference type="KEGG" id="crw:CROST_015430"/>
<dbReference type="EMBL" id="CP096983">
    <property type="protein sequence ID" value="URZ10828.1"/>
    <property type="molecule type" value="Genomic_DNA"/>
</dbReference>
<dbReference type="PANTHER" id="PTHR39203">
    <property type="entry name" value="CYTOPLASMIC PROTEIN-RELATED"/>
    <property type="match status" value="1"/>
</dbReference>
<dbReference type="AlphaFoldDB" id="A0A1S8LJL1"/>
<sequence>MEKEHKSVKEMWTKYLKVNGEDIESTKKTYSSWYFGDKSIADGLAELVKKGIKRGTTSLYCLYELENEELPKEGNLNIITDYEGIAKCIIENIKITVLPFNEVTEELAGIEGEGDKSLDYWRKAHIKFFTMEMEAIGEKFLEDTPVVFEEFRVVYK</sequence>